<evidence type="ECO:0000313" key="3">
    <source>
        <dbReference type="EMBL" id="MCW6508831.1"/>
    </source>
</evidence>
<proteinExistence type="predicted"/>
<evidence type="ECO:0000259" key="2">
    <source>
        <dbReference type="Pfam" id="PF01478"/>
    </source>
</evidence>
<feature type="transmembrane region" description="Helical" evidence="1">
    <location>
        <begin position="162"/>
        <end position="179"/>
    </location>
</feature>
<feature type="domain" description="Prepilin type IV endopeptidase peptidase" evidence="2">
    <location>
        <begin position="38"/>
        <end position="150"/>
    </location>
</feature>
<keyword evidence="1" id="KW-0472">Membrane</keyword>
<keyword evidence="3" id="KW-0378">Hydrolase</keyword>
<evidence type="ECO:0000313" key="4">
    <source>
        <dbReference type="Proteomes" id="UP001165667"/>
    </source>
</evidence>
<dbReference type="EMBL" id="JAMOIM010000007">
    <property type="protein sequence ID" value="MCW6508831.1"/>
    <property type="molecule type" value="Genomic_DNA"/>
</dbReference>
<evidence type="ECO:0000256" key="1">
    <source>
        <dbReference type="SAM" id="Phobius"/>
    </source>
</evidence>
<feature type="transmembrane region" description="Helical" evidence="1">
    <location>
        <begin position="20"/>
        <end position="48"/>
    </location>
</feature>
<keyword evidence="1" id="KW-0812">Transmembrane</keyword>
<organism evidence="3 4">
    <name type="scientific">Lichenifustis flavocetrariae</name>
    <dbReference type="NCBI Taxonomy" id="2949735"/>
    <lineage>
        <taxon>Bacteria</taxon>
        <taxon>Pseudomonadati</taxon>
        <taxon>Pseudomonadota</taxon>
        <taxon>Alphaproteobacteria</taxon>
        <taxon>Hyphomicrobiales</taxon>
        <taxon>Lichenihabitantaceae</taxon>
        <taxon>Lichenifustis</taxon>
    </lineage>
</organism>
<keyword evidence="1" id="KW-1133">Transmembrane helix</keyword>
<dbReference type="GO" id="GO:0004190">
    <property type="term" value="F:aspartic-type endopeptidase activity"/>
    <property type="evidence" value="ECO:0007669"/>
    <property type="project" value="UniProtKB-EC"/>
</dbReference>
<dbReference type="AlphaFoldDB" id="A0AA41YX21"/>
<dbReference type="Proteomes" id="UP001165667">
    <property type="component" value="Unassembled WGS sequence"/>
</dbReference>
<dbReference type="Pfam" id="PF01478">
    <property type="entry name" value="Peptidase_A24"/>
    <property type="match status" value="1"/>
</dbReference>
<comment type="caution">
    <text evidence="3">The sequence shown here is derived from an EMBL/GenBank/DDBJ whole genome shotgun (WGS) entry which is preliminary data.</text>
</comment>
<gene>
    <name evidence="3" type="ORF">M8523_12455</name>
</gene>
<dbReference type="GO" id="GO:0016020">
    <property type="term" value="C:membrane"/>
    <property type="evidence" value="ECO:0007669"/>
    <property type="project" value="InterPro"/>
</dbReference>
<dbReference type="Gene3D" id="1.20.120.1220">
    <property type="match status" value="1"/>
</dbReference>
<dbReference type="EC" id="3.4.23.43" evidence="3"/>
<dbReference type="RefSeq" id="WP_282585200.1">
    <property type="nucleotide sequence ID" value="NZ_JAMOIM010000007.1"/>
</dbReference>
<dbReference type="InterPro" id="IPR000045">
    <property type="entry name" value="Prepilin_IV_endopep_pep"/>
</dbReference>
<sequence length="190" mass="19631">MTALVGSPFRTRWRGGLAAVFVAGLIGLTGTPSAIAVALMVIVAWIVWRDVERFTIPDAASASLLTLAVTSRLASAETGLLGETVLSVAVDAALPGLCLWLFRELYFRRKGFDGIGLGDVKLAFAGGALVGLLGFADALFGASAAGLLFVGLKRGCEPVDRIAFGAVLAPALGLVWAWQQASSLLPYGPG</sequence>
<accession>A0AA41YX21</accession>
<feature type="transmembrane region" description="Helical" evidence="1">
    <location>
        <begin position="122"/>
        <end position="150"/>
    </location>
</feature>
<keyword evidence="4" id="KW-1185">Reference proteome</keyword>
<protein>
    <submittedName>
        <fullName evidence="3">Prepilin peptidase</fullName>
        <ecNumber evidence="3">3.4.23.43</ecNumber>
    </submittedName>
</protein>
<reference evidence="3" key="1">
    <citation type="submission" date="2022-05" db="EMBL/GenBank/DDBJ databases">
        <authorList>
            <person name="Pankratov T."/>
        </authorList>
    </citation>
    <scope>NUCLEOTIDE SEQUENCE</scope>
    <source>
        <strain evidence="3">BP6-180914</strain>
    </source>
</reference>
<name>A0AA41YX21_9HYPH</name>